<dbReference type="EMBL" id="JAHLFJ010000036">
    <property type="protein sequence ID" value="MBU3855642.1"/>
    <property type="molecule type" value="Genomic_DNA"/>
</dbReference>
<feature type="transmembrane region" description="Helical" evidence="1">
    <location>
        <begin position="287"/>
        <end position="305"/>
    </location>
</feature>
<sequence>MLERNRFQYHLATGKIIFPVAVVFCLISSALGLNKPENLIPLIACGITTYLLIELNTTFSLIRTRTTLHASLFLYFYSSCLFLHEYSPETWIPLLYVGSISCLFRSYESSHSSTQIFHSFLLLGIASLILPHLLYLTPLIYCFMIALRSLNPRSFFAGLIGVSTPYVLLFCYYLYNDNPAAMAELFMQLAEIPPIDYTALSLQQLVAGGLLLVLTAISCVQTMDKGYQDRVQTRIMLRIIIWSGIAVLALTACIPSYFNAFFLLLLVIYAITSGHLFALTFSRFTGILLWITAGAWILLTIFNLWTTLSNS</sequence>
<keyword evidence="1" id="KW-0812">Transmembrane</keyword>
<keyword evidence="1" id="KW-1133">Transmembrane helix</keyword>
<evidence type="ECO:0000313" key="3">
    <source>
        <dbReference type="Proteomes" id="UP000784286"/>
    </source>
</evidence>
<evidence type="ECO:0008006" key="4">
    <source>
        <dbReference type="Google" id="ProtNLM"/>
    </source>
</evidence>
<feature type="transmembrane region" description="Helical" evidence="1">
    <location>
        <begin position="235"/>
        <end position="254"/>
    </location>
</feature>
<dbReference type="AlphaFoldDB" id="A0A948X0R8"/>
<feature type="transmembrane region" description="Helical" evidence="1">
    <location>
        <begin position="67"/>
        <end position="84"/>
    </location>
</feature>
<evidence type="ECO:0000256" key="1">
    <source>
        <dbReference type="SAM" id="Phobius"/>
    </source>
</evidence>
<reference evidence="2" key="2">
    <citation type="submission" date="2021-04" db="EMBL/GenBank/DDBJ databases">
        <authorList>
            <person name="Gilroy R."/>
        </authorList>
    </citation>
    <scope>NUCLEOTIDE SEQUENCE</scope>
    <source>
        <strain evidence="2">8470</strain>
    </source>
</reference>
<proteinExistence type="predicted"/>
<feature type="transmembrane region" description="Helical" evidence="1">
    <location>
        <begin position="155"/>
        <end position="175"/>
    </location>
</feature>
<feature type="transmembrane region" description="Helical" evidence="1">
    <location>
        <begin position="39"/>
        <end position="55"/>
    </location>
</feature>
<feature type="transmembrane region" description="Helical" evidence="1">
    <location>
        <begin position="12"/>
        <end position="33"/>
    </location>
</feature>
<gene>
    <name evidence="2" type="ORF">H9928_03615</name>
</gene>
<feature type="transmembrane region" description="Helical" evidence="1">
    <location>
        <begin position="260"/>
        <end position="280"/>
    </location>
</feature>
<reference evidence="2" key="1">
    <citation type="journal article" date="2021" name="PeerJ">
        <title>Extensive microbial diversity within the chicken gut microbiome revealed by metagenomics and culture.</title>
        <authorList>
            <person name="Gilroy R."/>
            <person name="Ravi A."/>
            <person name="Getino M."/>
            <person name="Pursley I."/>
            <person name="Horton D.L."/>
            <person name="Alikhan N.F."/>
            <person name="Baker D."/>
            <person name="Gharbi K."/>
            <person name="Hall N."/>
            <person name="Watson M."/>
            <person name="Adriaenssens E.M."/>
            <person name="Foster-Nyarko E."/>
            <person name="Jarju S."/>
            <person name="Secka A."/>
            <person name="Antonio M."/>
            <person name="Oren A."/>
            <person name="Chaudhuri R.R."/>
            <person name="La Ragione R."/>
            <person name="Hildebrand F."/>
            <person name="Pallen M.J."/>
        </authorList>
    </citation>
    <scope>NUCLEOTIDE SEQUENCE</scope>
    <source>
        <strain evidence="2">8470</strain>
    </source>
</reference>
<accession>A0A948X0R8</accession>
<feature type="transmembrane region" description="Helical" evidence="1">
    <location>
        <begin position="205"/>
        <end position="223"/>
    </location>
</feature>
<feature type="transmembrane region" description="Helical" evidence="1">
    <location>
        <begin position="116"/>
        <end position="143"/>
    </location>
</feature>
<dbReference type="Proteomes" id="UP000784286">
    <property type="component" value="Unassembled WGS sequence"/>
</dbReference>
<comment type="caution">
    <text evidence="2">The sequence shown here is derived from an EMBL/GenBank/DDBJ whole genome shotgun (WGS) entry which is preliminary data.</text>
</comment>
<keyword evidence="1" id="KW-0472">Membrane</keyword>
<protein>
    <recommendedName>
        <fullName evidence="4">Transmembrane protein</fullName>
    </recommendedName>
</protein>
<organism evidence="2 3">
    <name type="scientific">Candidatus Phocaeicola excrementipullorum</name>
    <dbReference type="NCBI Taxonomy" id="2838731"/>
    <lineage>
        <taxon>Bacteria</taxon>
        <taxon>Pseudomonadati</taxon>
        <taxon>Bacteroidota</taxon>
        <taxon>Bacteroidia</taxon>
        <taxon>Bacteroidales</taxon>
        <taxon>Bacteroidaceae</taxon>
        <taxon>Phocaeicola</taxon>
    </lineage>
</organism>
<name>A0A948X0R8_9BACT</name>
<evidence type="ECO:0000313" key="2">
    <source>
        <dbReference type="EMBL" id="MBU3855642.1"/>
    </source>
</evidence>